<proteinExistence type="predicted"/>
<dbReference type="EMBL" id="JANPWB010000010">
    <property type="protein sequence ID" value="KAJ1145428.1"/>
    <property type="molecule type" value="Genomic_DNA"/>
</dbReference>
<name>A0AAV7R3W7_PLEWA</name>
<keyword evidence="3" id="KW-1185">Reference proteome</keyword>
<gene>
    <name evidence="2" type="ORF">NDU88_011715</name>
</gene>
<dbReference type="Proteomes" id="UP001066276">
    <property type="component" value="Chromosome 6"/>
</dbReference>
<comment type="caution">
    <text evidence="2">The sequence shown here is derived from an EMBL/GenBank/DDBJ whole genome shotgun (WGS) entry which is preliminary data.</text>
</comment>
<evidence type="ECO:0000256" key="1">
    <source>
        <dbReference type="SAM" id="MobiDB-lite"/>
    </source>
</evidence>
<organism evidence="2 3">
    <name type="scientific">Pleurodeles waltl</name>
    <name type="common">Iberian ribbed newt</name>
    <dbReference type="NCBI Taxonomy" id="8319"/>
    <lineage>
        <taxon>Eukaryota</taxon>
        <taxon>Metazoa</taxon>
        <taxon>Chordata</taxon>
        <taxon>Craniata</taxon>
        <taxon>Vertebrata</taxon>
        <taxon>Euteleostomi</taxon>
        <taxon>Amphibia</taxon>
        <taxon>Batrachia</taxon>
        <taxon>Caudata</taxon>
        <taxon>Salamandroidea</taxon>
        <taxon>Salamandridae</taxon>
        <taxon>Pleurodelinae</taxon>
        <taxon>Pleurodeles</taxon>
    </lineage>
</organism>
<protein>
    <submittedName>
        <fullName evidence="2">Uncharacterized protein</fullName>
    </submittedName>
</protein>
<feature type="region of interest" description="Disordered" evidence="1">
    <location>
        <begin position="1"/>
        <end position="23"/>
    </location>
</feature>
<reference evidence="2" key="1">
    <citation type="journal article" date="2022" name="bioRxiv">
        <title>Sequencing and chromosome-scale assembly of the giantPleurodeles waltlgenome.</title>
        <authorList>
            <person name="Brown T."/>
            <person name="Elewa A."/>
            <person name="Iarovenko S."/>
            <person name="Subramanian E."/>
            <person name="Araus A.J."/>
            <person name="Petzold A."/>
            <person name="Susuki M."/>
            <person name="Suzuki K.-i.T."/>
            <person name="Hayashi T."/>
            <person name="Toyoda A."/>
            <person name="Oliveira C."/>
            <person name="Osipova E."/>
            <person name="Leigh N.D."/>
            <person name="Simon A."/>
            <person name="Yun M.H."/>
        </authorList>
    </citation>
    <scope>NUCLEOTIDE SEQUENCE</scope>
    <source>
        <strain evidence="2">20211129_DDA</strain>
        <tissue evidence="2">Liver</tissue>
    </source>
</reference>
<accession>A0AAV7R3W7</accession>
<evidence type="ECO:0000313" key="3">
    <source>
        <dbReference type="Proteomes" id="UP001066276"/>
    </source>
</evidence>
<dbReference type="AlphaFoldDB" id="A0AAV7R3W7"/>
<evidence type="ECO:0000313" key="2">
    <source>
        <dbReference type="EMBL" id="KAJ1145428.1"/>
    </source>
</evidence>
<sequence>MHVPLEAPPSLNPDALPFPAPPATRLRDSPGVCDLYYDSTAAPVGILPKRRSSGRCLESVNLFHDVGSNQLLNGSRLLARFYAVPELRVLSSRDVKLVKLGSKQQWFDRSRRGAYPTTSLGGTSVYCPSAVVEFAPPI</sequence>
<feature type="compositionally biased region" description="Pro residues" evidence="1">
    <location>
        <begin position="1"/>
        <end position="22"/>
    </location>
</feature>